<name>A0A5J6V6S5_9MICO</name>
<dbReference type="Gene3D" id="2.160.20.10">
    <property type="entry name" value="Single-stranded right-handed beta-helix, Pectin lyase-like"/>
    <property type="match status" value="1"/>
</dbReference>
<evidence type="ECO:0008006" key="3">
    <source>
        <dbReference type="Google" id="ProtNLM"/>
    </source>
</evidence>
<dbReference type="RefSeq" id="WP_158062214.1">
    <property type="nucleotide sequence ID" value="NZ_CP044427.1"/>
</dbReference>
<gene>
    <name evidence="1" type="ORF">FY030_14330</name>
</gene>
<keyword evidence="2" id="KW-1185">Reference proteome</keyword>
<dbReference type="InterPro" id="IPR006311">
    <property type="entry name" value="TAT_signal"/>
</dbReference>
<protein>
    <recommendedName>
        <fullName evidence="3">Right-handed parallel beta-helix repeat-containing protein</fullName>
    </recommendedName>
</protein>
<dbReference type="OrthoDB" id="4640734at2"/>
<dbReference type="PROSITE" id="PS51318">
    <property type="entry name" value="TAT"/>
    <property type="match status" value="1"/>
</dbReference>
<proteinExistence type="predicted"/>
<dbReference type="KEGG" id="serw:FY030_14330"/>
<reference evidence="1 2" key="1">
    <citation type="submission" date="2019-09" db="EMBL/GenBank/DDBJ databases">
        <title>Serinicoccus pratensis sp. nov., isolated from meadow soil.</title>
        <authorList>
            <person name="Zhang W."/>
        </authorList>
    </citation>
    <scope>NUCLEOTIDE SEQUENCE [LARGE SCALE GENOMIC DNA]</scope>
    <source>
        <strain evidence="1 2">W204</strain>
    </source>
</reference>
<dbReference type="SUPFAM" id="SSF51126">
    <property type="entry name" value="Pectin lyase-like"/>
    <property type="match status" value="1"/>
</dbReference>
<accession>A0A5J6V6S5</accession>
<organism evidence="1 2">
    <name type="scientific">Ornithinimicrobium pratense</name>
    <dbReference type="NCBI Taxonomy" id="2593973"/>
    <lineage>
        <taxon>Bacteria</taxon>
        <taxon>Bacillati</taxon>
        <taxon>Actinomycetota</taxon>
        <taxon>Actinomycetes</taxon>
        <taxon>Micrococcales</taxon>
        <taxon>Ornithinimicrobiaceae</taxon>
        <taxon>Ornithinimicrobium</taxon>
    </lineage>
</organism>
<dbReference type="Proteomes" id="UP000326546">
    <property type="component" value="Chromosome"/>
</dbReference>
<dbReference type="InterPro" id="IPR011050">
    <property type="entry name" value="Pectin_lyase_fold/virulence"/>
</dbReference>
<sequence length="463" mass="49726">MSVMSRRSLLKGVGALGAALTGQSREPAQAQGGGSTFYLAADGDDDAEGVSATAPWKTIDRLNAAMAANQVRQGDSVLFRRGDTFHGRIENPGHTNPYAPWMVFDAYGTGPRPIISAYKVAVTWISQGDNVWAIDLSASSSNYVGARSDNTDVGFLKVDGETFGSKRASRQALKNQWDFFSGSYDNPHGQSTLYVRSVRDPGQHAIKIAVSGPWTEGSGSPDVCTPATKTSIRGLDLQGSAGHGVSGSAYWQPKFVQVVDCTIREIGGAYAPGHYPGTRLGNGVQAWIGQSDWQIERNRIKDVFDAGVTYQGSQEGVRGSFVRLQARRNEITNCGQSFEWWSSGTDGAGFIDCSFSENTCRDAGMGWGHAVRIDPAGRGTHLLAYQQELPCDLRIQRNAFLGAKTNYLFALSGVPMGAVLSHNQVALSPGTSISHQRPESISQWRNWQASTGLEAGSVFTVAS</sequence>
<dbReference type="AlphaFoldDB" id="A0A5J6V6S5"/>
<dbReference type="InterPro" id="IPR012334">
    <property type="entry name" value="Pectin_lyas_fold"/>
</dbReference>
<evidence type="ECO:0000313" key="1">
    <source>
        <dbReference type="EMBL" id="QFG69720.1"/>
    </source>
</evidence>
<evidence type="ECO:0000313" key="2">
    <source>
        <dbReference type="Proteomes" id="UP000326546"/>
    </source>
</evidence>
<dbReference type="EMBL" id="CP044427">
    <property type="protein sequence ID" value="QFG69720.1"/>
    <property type="molecule type" value="Genomic_DNA"/>
</dbReference>